<sequence length="61" mass="7061">MLKKLWDIAAFLIVIVSLFLSYFSNNDTLKITVNLIGCFILIVLRIMLYVSNKREKKDPPS</sequence>
<dbReference type="EMBL" id="CP020557">
    <property type="protein sequence ID" value="ARF66902.1"/>
    <property type="molecule type" value="Genomic_DNA"/>
</dbReference>
<accession>A0A1V0UPM0</accession>
<evidence type="ECO:0000256" key="1">
    <source>
        <dbReference type="SAM" id="Phobius"/>
    </source>
</evidence>
<proteinExistence type="predicted"/>
<protein>
    <submittedName>
        <fullName evidence="2">Uncharacterized protein</fullName>
    </submittedName>
</protein>
<dbReference type="Proteomes" id="UP000192727">
    <property type="component" value="Chromosome"/>
</dbReference>
<reference evidence="2 3" key="1">
    <citation type="submission" date="2017-03" db="EMBL/GenBank/DDBJ databases">
        <title>Paenibacillus larvae genome sequencing.</title>
        <authorList>
            <person name="Dingman D.W."/>
        </authorList>
    </citation>
    <scope>NUCLEOTIDE SEQUENCE [LARGE SCALE GENOMIC DNA]</scope>
    <source>
        <strain evidence="2 3">SAG 10367</strain>
    </source>
</reference>
<dbReference type="AlphaFoldDB" id="A0A1V0UPM0"/>
<gene>
    <name evidence="2" type="ORF">B7C51_02430</name>
</gene>
<keyword evidence="1" id="KW-0472">Membrane</keyword>
<organism evidence="2 3">
    <name type="scientific">Paenibacillus larvae subsp. pulvifaciens</name>
    <dbReference type="NCBI Taxonomy" id="1477"/>
    <lineage>
        <taxon>Bacteria</taxon>
        <taxon>Bacillati</taxon>
        <taxon>Bacillota</taxon>
        <taxon>Bacilli</taxon>
        <taxon>Bacillales</taxon>
        <taxon>Paenibacillaceae</taxon>
        <taxon>Paenibacillus</taxon>
    </lineage>
</organism>
<evidence type="ECO:0000313" key="3">
    <source>
        <dbReference type="Proteomes" id="UP000192727"/>
    </source>
</evidence>
<name>A0A1V0UPM0_9BACL</name>
<keyword evidence="1" id="KW-0812">Transmembrane</keyword>
<feature type="transmembrane region" description="Helical" evidence="1">
    <location>
        <begin position="5"/>
        <end position="25"/>
    </location>
</feature>
<keyword evidence="1" id="KW-1133">Transmembrane helix</keyword>
<feature type="transmembrane region" description="Helical" evidence="1">
    <location>
        <begin position="31"/>
        <end position="50"/>
    </location>
</feature>
<evidence type="ECO:0000313" key="2">
    <source>
        <dbReference type="EMBL" id="ARF66902.1"/>
    </source>
</evidence>